<dbReference type="InterPro" id="IPR006390">
    <property type="entry name" value="DHP_synth_dom"/>
</dbReference>
<evidence type="ECO:0000256" key="17">
    <source>
        <dbReference type="ARBA" id="ARBA00022840"/>
    </source>
</evidence>
<dbReference type="InterPro" id="IPR035907">
    <property type="entry name" value="Hppk_sf"/>
</dbReference>
<dbReference type="GO" id="GO:0003848">
    <property type="term" value="F:2-amino-4-hydroxy-6-hydroxymethyldihydropteridine diphosphokinase activity"/>
    <property type="evidence" value="ECO:0007669"/>
    <property type="project" value="UniProtKB-EC"/>
</dbReference>
<comment type="pathway">
    <text evidence="5">Cofactor biosynthesis; tetrahydrofolate biosynthesis; 7,8-dihydrofolate from 2-amino-4-hydroxy-6-hydroxymethyl-7,8-dihydropteridine diphosphate and 4-aminobenzoate: step 1/2.</text>
</comment>
<dbReference type="FunFam" id="3.20.20.20:FF:000006">
    <property type="entry name" value="Dihydropteroate synthase"/>
    <property type="match status" value="1"/>
</dbReference>
<dbReference type="GO" id="GO:0005740">
    <property type="term" value="C:mitochondrial envelope"/>
    <property type="evidence" value="ECO:0007669"/>
    <property type="project" value="TreeGrafter"/>
</dbReference>
<dbReference type="InterPro" id="IPR000608">
    <property type="entry name" value="UBC"/>
</dbReference>
<evidence type="ECO:0000256" key="11">
    <source>
        <dbReference type="ARBA" id="ARBA00013043"/>
    </source>
</evidence>
<reference evidence="27" key="1">
    <citation type="submission" date="2020-12" db="EMBL/GenBank/DDBJ databases">
        <title>Metabolic potential, ecology and presence of endohyphal bacteria is reflected in genomic diversity of Mucoromycotina.</title>
        <authorList>
            <person name="Muszewska A."/>
            <person name="Okrasinska A."/>
            <person name="Steczkiewicz K."/>
            <person name="Drgas O."/>
            <person name="Orlowska M."/>
            <person name="Perlinska-Lenart U."/>
            <person name="Aleksandrzak-Piekarczyk T."/>
            <person name="Szatraj K."/>
            <person name="Zielenkiewicz U."/>
            <person name="Pilsyk S."/>
            <person name="Malc E."/>
            <person name="Mieczkowski P."/>
            <person name="Kruszewska J.S."/>
            <person name="Biernat P."/>
            <person name="Pawlowska J."/>
        </authorList>
    </citation>
    <scope>NUCLEOTIDE SEQUENCE</scope>
    <source>
        <strain evidence="27">CBS 226.32</strain>
    </source>
</reference>
<dbReference type="GO" id="GO:0004156">
    <property type="term" value="F:dihydropteroate synthase activity"/>
    <property type="evidence" value="ECO:0007669"/>
    <property type="project" value="UniProtKB-EC"/>
</dbReference>
<dbReference type="InterPro" id="IPR006157">
    <property type="entry name" value="FolB_dom"/>
</dbReference>
<dbReference type="NCBIfam" id="TIGR01496">
    <property type="entry name" value="DHPS"/>
    <property type="match status" value="1"/>
</dbReference>
<comment type="similarity">
    <text evidence="8">In the N-terminal section; belongs to the DHNA family.</text>
</comment>
<dbReference type="SUPFAM" id="SSF51717">
    <property type="entry name" value="Dihydropteroate synthetase-like"/>
    <property type="match status" value="1"/>
</dbReference>
<organism evidence="27 28">
    <name type="scientific">Mucor plumbeus</name>
    <dbReference type="NCBI Taxonomy" id="97098"/>
    <lineage>
        <taxon>Eukaryota</taxon>
        <taxon>Fungi</taxon>
        <taxon>Fungi incertae sedis</taxon>
        <taxon>Mucoromycota</taxon>
        <taxon>Mucoromycotina</taxon>
        <taxon>Mucoromycetes</taxon>
        <taxon>Mucorales</taxon>
        <taxon>Mucorineae</taxon>
        <taxon>Mucoraceae</taxon>
        <taxon>Mucor</taxon>
    </lineage>
</organism>
<dbReference type="PROSITE" id="PS00794">
    <property type="entry name" value="HPPK"/>
    <property type="match status" value="1"/>
</dbReference>
<comment type="caution">
    <text evidence="27">The sequence shown here is derived from an EMBL/GenBank/DDBJ whole genome shotgun (WGS) entry which is preliminary data.</text>
</comment>
<evidence type="ECO:0000313" key="27">
    <source>
        <dbReference type="EMBL" id="KAG2203073.1"/>
    </source>
</evidence>
<dbReference type="GO" id="GO:0046872">
    <property type="term" value="F:metal ion binding"/>
    <property type="evidence" value="ECO:0007669"/>
    <property type="project" value="UniProtKB-KW"/>
</dbReference>
<dbReference type="PANTHER" id="PTHR20941:SF1">
    <property type="entry name" value="FOLIC ACID SYNTHESIS PROTEIN FOL1"/>
    <property type="match status" value="1"/>
</dbReference>
<comment type="catalytic activity">
    <reaction evidence="1">
        <text>(7,8-dihydropterin-6-yl)methyl diphosphate + 4-aminobenzoate = 7,8-dihydropteroate + diphosphate</text>
        <dbReference type="Rhea" id="RHEA:19949"/>
        <dbReference type="ChEBI" id="CHEBI:17836"/>
        <dbReference type="ChEBI" id="CHEBI:17839"/>
        <dbReference type="ChEBI" id="CHEBI:33019"/>
        <dbReference type="ChEBI" id="CHEBI:72950"/>
        <dbReference type="EC" id="2.5.1.15"/>
    </reaction>
</comment>
<dbReference type="InterPro" id="IPR011005">
    <property type="entry name" value="Dihydropteroate_synth-like_sf"/>
</dbReference>
<comment type="function">
    <text evidence="21">Catalyzes three sequential steps of tetrahydrofolate biosynthesis.</text>
</comment>
<dbReference type="EC" id="2.7.6.3" evidence="12"/>
<evidence type="ECO:0000256" key="7">
    <source>
        <dbReference type="ARBA" id="ARBA00005051"/>
    </source>
</evidence>
<dbReference type="InterPro" id="IPR000550">
    <property type="entry name" value="Hppk"/>
</dbReference>
<dbReference type="InterPro" id="IPR000489">
    <property type="entry name" value="Pterin-binding_dom"/>
</dbReference>
<evidence type="ECO:0000256" key="19">
    <source>
        <dbReference type="ARBA" id="ARBA00022909"/>
    </source>
</evidence>
<evidence type="ECO:0000256" key="21">
    <source>
        <dbReference type="ARBA" id="ARBA00058009"/>
    </source>
</evidence>
<dbReference type="Pfam" id="PF02152">
    <property type="entry name" value="FolB"/>
    <property type="match status" value="2"/>
</dbReference>
<evidence type="ECO:0000256" key="23">
    <source>
        <dbReference type="ARBA" id="ARBA00067568"/>
    </source>
</evidence>
<dbReference type="Gene3D" id="3.10.110.10">
    <property type="entry name" value="Ubiquitin Conjugating Enzyme"/>
    <property type="match status" value="1"/>
</dbReference>
<dbReference type="Pfam" id="PF00179">
    <property type="entry name" value="UQ_con"/>
    <property type="match status" value="1"/>
</dbReference>
<keyword evidence="13" id="KW-0808">Transferase</keyword>
<dbReference type="EC" id="4.1.2.25" evidence="11"/>
<dbReference type="PROSITE" id="PS00793">
    <property type="entry name" value="DHPS_2"/>
    <property type="match status" value="1"/>
</dbReference>
<dbReference type="SUPFAM" id="SSF54495">
    <property type="entry name" value="UBC-like"/>
    <property type="match status" value="1"/>
</dbReference>
<evidence type="ECO:0000313" key="28">
    <source>
        <dbReference type="Proteomes" id="UP000650833"/>
    </source>
</evidence>
<protein>
    <recommendedName>
        <fullName evidence="23">Folic acid synthesis protein FOL1</fullName>
        <ecNumber evidence="10">2.5.1.15</ecNumber>
        <ecNumber evidence="12">2.7.6.3</ecNumber>
        <ecNumber evidence="11">4.1.2.25</ecNumber>
    </recommendedName>
    <alternativeName>
        <fullName evidence="24">Folic acid synthesis protein fol1</fullName>
    </alternativeName>
</protein>
<name>A0A8H7R2J4_9FUNG</name>
<dbReference type="PROSITE" id="PS00792">
    <property type="entry name" value="DHPS_1"/>
    <property type="match status" value="1"/>
</dbReference>
<comment type="pathway">
    <text evidence="7">Cofactor biosynthesis; tetrahydrofolate biosynthesis; 2-amino-4-hydroxy-6-hydroxymethyl-7,8-dihydropteridine diphosphate from 7,8-dihydroneopterin triphosphate: step 4/4.</text>
</comment>
<evidence type="ECO:0000259" key="26">
    <source>
        <dbReference type="PROSITE" id="PS50972"/>
    </source>
</evidence>
<dbReference type="InterPro" id="IPR045031">
    <property type="entry name" value="DHP_synth-like"/>
</dbReference>
<feature type="domain" description="Pterin-binding" evidence="26">
    <location>
        <begin position="480"/>
        <end position="746"/>
    </location>
</feature>
<dbReference type="Pfam" id="PF00809">
    <property type="entry name" value="Pterin_bind"/>
    <property type="match status" value="1"/>
</dbReference>
<comment type="pathway">
    <text evidence="6">Cofactor biosynthesis; tetrahydrofolate biosynthesis; 2-amino-4-hydroxy-6-hydroxymethyl-7,8-dihydropteridine diphosphate from 7,8-dihydroneopterin triphosphate: step 3/4.</text>
</comment>
<dbReference type="GO" id="GO:0046654">
    <property type="term" value="P:tetrahydrofolate biosynthetic process"/>
    <property type="evidence" value="ECO:0007669"/>
    <property type="project" value="UniProtKB-UniPathway"/>
</dbReference>
<keyword evidence="18" id="KW-0460">Magnesium</keyword>
<dbReference type="GO" id="GO:0046656">
    <property type="term" value="P:folic acid biosynthetic process"/>
    <property type="evidence" value="ECO:0007669"/>
    <property type="project" value="UniProtKB-KW"/>
</dbReference>
<dbReference type="Gene3D" id="3.20.20.20">
    <property type="entry name" value="Dihydropteroate synthase-like"/>
    <property type="match status" value="1"/>
</dbReference>
<comment type="catalytic activity">
    <reaction evidence="3">
        <text>7,8-dihydroneopterin = 6-hydroxymethyl-7,8-dihydropterin + glycolaldehyde</text>
        <dbReference type="Rhea" id="RHEA:10540"/>
        <dbReference type="ChEBI" id="CHEBI:17001"/>
        <dbReference type="ChEBI" id="CHEBI:17071"/>
        <dbReference type="ChEBI" id="CHEBI:44841"/>
        <dbReference type="EC" id="4.1.2.25"/>
    </reaction>
</comment>
<evidence type="ECO:0000256" key="5">
    <source>
        <dbReference type="ARBA" id="ARBA00004763"/>
    </source>
</evidence>
<keyword evidence="19" id="KW-0289">Folate biosynthesis</keyword>
<accession>A0A8H7R2J4</accession>
<evidence type="ECO:0000256" key="2">
    <source>
        <dbReference type="ARBA" id="ARBA00000198"/>
    </source>
</evidence>
<evidence type="ECO:0000256" key="9">
    <source>
        <dbReference type="ARBA" id="ARBA00009951"/>
    </source>
</evidence>
<dbReference type="SUPFAM" id="SSF55620">
    <property type="entry name" value="Tetrahydrobiopterin biosynthesis enzymes-like"/>
    <property type="match status" value="2"/>
</dbReference>
<evidence type="ECO:0000256" key="1">
    <source>
        <dbReference type="ARBA" id="ARBA00000012"/>
    </source>
</evidence>
<feature type="domain" description="UBC core" evidence="25">
    <location>
        <begin position="761"/>
        <end position="878"/>
    </location>
</feature>
<evidence type="ECO:0000256" key="24">
    <source>
        <dbReference type="ARBA" id="ARBA00068111"/>
    </source>
</evidence>
<gene>
    <name evidence="27" type="ORF">INT46_010378</name>
</gene>
<dbReference type="SMART" id="SM00212">
    <property type="entry name" value="UBCc"/>
    <property type="match status" value="1"/>
</dbReference>
<dbReference type="GO" id="GO:0016301">
    <property type="term" value="F:kinase activity"/>
    <property type="evidence" value="ECO:0007669"/>
    <property type="project" value="UniProtKB-KW"/>
</dbReference>
<dbReference type="CDD" id="cd00483">
    <property type="entry name" value="HPPK"/>
    <property type="match status" value="1"/>
</dbReference>
<keyword evidence="15" id="KW-0547">Nucleotide-binding</keyword>
<sequence>MEEERQYDKILIKNLVLKNVAGVEAWQRLKSQPVVISVEIYTDITAAGNTDHVTNTIHYGHVTKAITKLGETCTFKSLEGLAHAVVKLCCVQFGAAKTKVTVEQPKALLHAAASGVRLTRAIEDYQDCDKDVVETTGEVSGLGVADEIFVRDLRLHTIVGVNPWEREEKQVVVINLVVYPSFLPYGKFADSEQNKSHNLRTIVRTLTRHIEASGYKTIEAFGVTVARLALEKCHVNKISVRVEKPSAILFADCSGIEVTRDRVWLKQVIDAEEKAGEKFIHNTGKLNFSKEVPVDYTQTAYIAFGSNIGDRVDNINQALHMLESECSSIVLDTSFLYETPPMYYTEQPAFLNGVCKVATCLEPYALLAKLKETENALGRLPSFRNGPRPIDLDILFYNDLVLNDGETLIIPHKLIQEREFVLWPLCDIARDMEHPRLFKTNGQLLSQLLKVTAESEEGSLKIDQVAPIQQGKLWRWNDKTYVMGILNTTPDSFSDGGKHNEVKSAVAAAWRMKEEGADIIDIGGMSTRPGADDSFPEEEEIRRVVPVIAQLREEGFDLPISVDTFRASVAEAAVKAGASLINDISGGARDPNMLKTMADCNVPVCLMHMRGDAQTMMSKENTKYENDDVVDDVSHVLHLLVQRAIAAGVHRWNIIIDPGVGFAKTADQDFELLRHLKDMSQGQDSLLRGFPSLVGISRKKFIGSITGVDEAEKRTFGTAGAVAACVAGGANIMRVHDVRPMWEVIQVCDNVWRKTKNMASIFTKRLTKELKDLNTNPPEGVVVEEADNLKSWKIRLTGAKGTIYEGEQFKLEFRFTPQYPLEAPDVVFCKENFKYLDIKMLIEMVDRYIQMDIFASTFSIKTGRLYKQLLMSVYQLFQ</sequence>
<dbReference type="GO" id="GO:0005524">
    <property type="term" value="F:ATP binding"/>
    <property type="evidence" value="ECO:0007669"/>
    <property type="project" value="UniProtKB-KW"/>
</dbReference>
<comment type="catalytic activity">
    <reaction evidence="2">
        <text>6-hydroxymethyl-7,8-dihydropterin + ATP = (7,8-dihydropterin-6-yl)methyl diphosphate + AMP + H(+)</text>
        <dbReference type="Rhea" id="RHEA:11412"/>
        <dbReference type="ChEBI" id="CHEBI:15378"/>
        <dbReference type="ChEBI" id="CHEBI:30616"/>
        <dbReference type="ChEBI" id="CHEBI:44841"/>
        <dbReference type="ChEBI" id="CHEBI:72950"/>
        <dbReference type="ChEBI" id="CHEBI:456215"/>
        <dbReference type="EC" id="2.7.6.3"/>
    </reaction>
</comment>
<evidence type="ECO:0000256" key="10">
    <source>
        <dbReference type="ARBA" id="ARBA00012458"/>
    </source>
</evidence>
<dbReference type="EMBL" id="JAEPRC010000240">
    <property type="protein sequence ID" value="KAG2203073.1"/>
    <property type="molecule type" value="Genomic_DNA"/>
</dbReference>
<evidence type="ECO:0000256" key="14">
    <source>
        <dbReference type="ARBA" id="ARBA00022723"/>
    </source>
</evidence>
<keyword evidence="14" id="KW-0479">Metal-binding</keyword>
<evidence type="ECO:0000256" key="15">
    <source>
        <dbReference type="ARBA" id="ARBA00022741"/>
    </source>
</evidence>
<dbReference type="Gene3D" id="3.30.70.560">
    <property type="entry name" value="7,8-Dihydro-6-hydroxymethylpterin-pyrophosphokinase HPPK"/>
    <property type="match status" value="1"/>
</dbReference>
<dbReference type="Gene3D" id="3.30.1130.10">
    <property type="match status" value="2"/>
</dbReference>
<evidence type="ECO:0000256" key="4">
    <source>
        <dbReference type="ARBA" id="ARBA00001946"/>
    </source>
</evidence>
<dbReference type="PROSITE" id="PS50127">
    <property type="entry name" value="UBC_2"/>
    <property type="match status" value="1"/>
</dbReference>
<proteinExistence type="inferred from homology"/>
<evidence type="ECO:0000256" key="3">
    <source>
        <dbReference type="ARBA" id="ARBA00001353"/>
    </source>
</evidence>
<evidence type="ECO:0000259" key="25">
    <source>
        <dbReference type="PROSITE" id="PS50127"/>
    </source>
</evidence>
<comment type="similarity">
    <text evidence="22">In the central section; belongs to the HPPK family.</text>
</comment>
<dbReference type="GO" id="GO:0004150">
    <property type="term" value="F:dihydroneopterin aldolase activity"/>
    <property type="evidence" value="ECO:0007669"/>
    <property type="project" value="UniProtKB-EC"/>
</dbReference>
<evidence type="ECO:0000256" key="22">
    <source>
        <dbReference type="ARBA" id="ARBA00061548"/>
    </source>
</evidence>
<dbReference type="NCBIfam" id="TIGR01498">
    <property type="entry name" value="folK"/>
    <property type="match status" value="1"/>
</dbReference>
<dbReference type="Proteomes" id="UP000650833">
    <property type="component" value="Unassembled WGS sequence"/>
</dbReference>
<dbReference type="EC" id="2.5.1.15" evidence="10"/>
<dbReference type="SMART" id="SM00905">
    <property type="entry name" value="FolB"/>
    <property type="match status" value="2"/>
</dbReference>
<dbReference type="PANTHER" id="PTHR20941">
    <property type="entry name" value="FOLATE SYNTHESIS PROTEINS"/>
    <property type="match status" value="1"/>
</dbReference>
<dbReference type="PROSITE" id="PS50972">
    <property type="entry name" value="PTERIN_BINDING"/>
    <property type="match status" value="1"/>
</dbReference>
<dbReference type="OrthoDB" id="615426at2759"/>
<comment type="similarity">
    <text evidence="9">In the C-terminal section; belongs to the DHPS family.</text>
</comment>
<keyword evidence="28" id="KW-1185">Reference proteome</keyword>
<evidence type="ECO:0000256" key="13">
    <source>
        <dbReference type="ARBA" id="ARBA00022679"/>
    </source>
</evidence>
<keyword evidence="17" id="KW-0067">ATP-binding</keyword>
<dbReference type="SUPFAM" id="SSF55083">
    <property type="entry name" value="6-hydroxymethyl-7,8-dihydropterin pyrophosphokinase, HPPK"/>
    <property type="match status" value="1"/>
</dbReference>
<dbReference type="NCBIfam" id="TIGR00526">
    <property type="entry name" value="folB_dom"/>
    <property type="match status" value="2"/>
</dbReference>
<evidence type="ECO:0000256" key="6">
    <source>
        <dbReference type="ARBA" id="ARBA00005013"/>
    </source>
</evidence>
<keyword evidence="16" id="KW-0418">Kinase</keyword>
<evidence type="ECO:0000256" key="8">
    <source>
        <dbReference type="ARBA" id="ARBA00009640"/>
    </source>
</evidence>
<evidence type="ECO:0000256" key="18">
    <source>
        <dbReference type="ARBA" id="ARBA00022842"/>
    </source>
</evidence>
<dbReference type="UniPathway" id="UPA00077">
    <property type="reaction ID" value="UER00155"/>
</dbReference>
<dbReference type="CDD" id="cd00739">
    <property type="entry name" value="DHPS"/>
    <property type="match status" value="1"/>
</dbReference>
<evidence type="ECO:0000256" key="12">
    <source>
        <dbReference type="ARBA" id="ARBA00013253"/>
    </source>
</evidence>
<dbReference type="InterPro" id="IPR016135">
    <property type="entry name" value="UBQ-conjugating_enzyme/RWD"/>
</dbReference>
<comment type="cofactor">
    <cofactor evidence="4">
        <name>Mg(2+)</name>
        <dbReference type="ChEBI" id="CHEBI:18420"/>
    </cofactor>
</comment>
<dbReference type="InterPro" id="IPR043133">
    <property type="entry name" value="GTP-CH-I_C/QueF"/>
</dbReference>
<evidence type="ECO:0000256" key="16">
    <source>
        <dbReference type="ARBA" id="ARBA00022777"/>
    </source>
</evidence>
<evidence type="ECO:0000256" key="20">
    <source>
        <dbReference type="ARBA" id="ARBA00023268"/>
    </source>
</evidence>
<dbReference type="AlphaFoldDB" id="A0A8H7R2J4"/>
<keyword evidence="20" id="KW-0511">Multifunctional enzyme</keyword>
<dbReference type="Pfam" id="PF01288">
    <property type="entry name" value="HPPK"/>
    <property type="match status" value="1"/>
</dbReference>